<evidence type="ECO:0000256" key="3">
    <source>
        <dbReference type="ARBA" id="ARBA00022989"/>
    </source>
</evidence>
<keyword evidence="4 5" id="KW-0472">Membrane</keyword>
<evidence type="ECO:0000256" key="2">
    <source>
        <dbReference type="ARBA" id="ARBA00022692"/>
    </source>
</evidence>
<keyword evidence="7" id="KW-1185">Reference proteome</keyword>
<proteinExistence type="predicted"/>
<evidence type="ECO:0000313" key="6">
    <source>
        <dbReference type="EMBL" id="KAF5925986.1"/>
    </source>
</evidence>
<name>A0A7J7FE69_DICBM</name>
<keyword evidence="3 5" id="KW-1133">Transmembrane helix</keyword>
<dbReference type="Proteomes" id="UP000551758">
    <property type="component" value="Unassembled WGS sequence"/>
</dbReference>
<evidence type="ECO:0000313" key="7">
    <source>
        <dbReference type="Proteomes" id="UP000551758"/>
    </source>
</evidence>
<comment type="caution">
    <text evidence="6">The sequence shown here is derived from an EMBL/GenBank/DDBJ whole genome shotgun (WGS) entry which is preliminary data.</text>
</comment>
<sequence>MGQIILGGLAFVFQEWCTLQLVVSVPFFVIFLSSRWLTESARWLIITLKPDEGLKELRKAAHRNGVKNAEETLNMEVSKKGKAVTGLEGRLTSAFSLLR</sequence>
<evidence type="ECO:0000256" key="5">
    <source>
        <dbReference type="SAM" id="Phobius"/>
    </source>
</evidence>
<protein>
    <submittedName>
        <fullName evidence="6">Uncharacterized protein</fullName>
    </submittedName>
</protein>
<dbReference type="EMBL" id="JACDTQ010000807">
    <property type="protein sequence ID" value="KAF5925986.1"/>
    <property type="molecule type" value="Genomic_DNA"/>
</dbReference>
<evidence type="ECO:0000256" key="1">
    <source>
        <dbReference type="ARBA" id="ARBA00004141"/>
    </source>
</evidence>
<gene>
    <name evidence="6" type="ORF">HPG69_016022</name>
</gene>
<reference evidence="6 7" key="1">
    <citation type="journal article" date="2020" name="Mol. Biol. Evol.">
        <title>Interspecific Gene Flow and the Evolution of Specialization in Black and White Rhinoceros.</title>
        <authorList>
            <person name="Moodley Y."/>
            <person name="Westbury M.V."/>
            <person name="Russo I.M."/>
            <person name="Gopalakrishnan S."/>
            <person name="Rakotoarivelo A."/>
            <person name="Olsen R.A."/>
            <person name="Prost S."/>
            <person name="Tunstall T."/>
            <person name="Ryder O.A."/>
            <person name="Dalen L."/>
            <person name="Bruford M.W."/>
        </authorList>
    </citation>
    <scope>NUCLEOTIDE SEQUENCE [LARGE SCALE GENOMIC DNA]</scope>
    <source>
        <strain evidence="6">SBR-YM</strain>
        <tissue evidence="6">Skin</tissue>
    </source>
</reference>
<dbReference type="AlphaFoldDB" id="A0A7J7FE69"/>
<organism evidence="6 7">
    <name type="scientific">Diceros bicornis minor</name>
    <name type="common">South-central black rhinoceros</name>
    <dbReference type="NCBI Taxonomy" id="77932"/>
    <lineage>
        <taxon>Eukaryota</taxon>
        <taxon>Metazoa</taxon>
        <taxon>Chordata</taxon>
        <taxon>Craniata</taxon>
        <taxon>Vertebrata</taxon>
        <taxon>Euteleostomi</taxon>
        <taxon>Mammalia</taxon>
        <taxon>Eutheria</taxon>
        <taxon>Laurasiatheria</taxon>
        <taxon>Perissodactyla</taxon>
        <taxon>Rhinocerotidae</taxon>
        <taxon>Diceros</taxon>
    </lineage>
</organism>
<accession>A0A7J7FE69</accession>
<dbReference type="Gene3D" id="1.20.1250.20">
    <property type="entry name" value="MFS general substrate transporter like domains"/>
    <property type="match status" value="1"/>
</dbReference>
<dbReference type="InterPro" id="IPR036259">
    <property type="entry name" value="MFS_trans_sf"/>
</dbReference>
<dbReference type="PANTHER" id="PTHR24064">
    <property type="entry name" value="SOLUTE CARRIER FAMILY 22 MEMBER"/>
    <property type="match status" value="1"/>
</dbReference>
<evidence type="ECO:0000256" key="4">
    <source>
        <dbReference type="ARBA" id="ARBA00023136"/>
    </source>
</evidence>
<dbReference type="GO" id="GO:0016020">
    <property type="term" value="C:membrane"/>
    <property type="evidence" value="ECO:0007669"/>
    <property type="project" value="UniProtKB-SubCell"/>
</dbReference>
<comment type="subcellular location">
    <subcellularLocation>
        <location evidence="1">Membrane</location>
        <topology evidence="1">Multi-pass membrane protein</topology>
    </subcellularLocation>
</comment>
<feature type="transmembrane region" description="Helical" evidence="5">
    <location>
        <begin position="6"/>
        <end position="32"/>
    </location>
</feature>
<keyword evidence="2 5" id="KW-0812">Transmembrane</keyword>